<evidence type="ECO:0000259" key="3">
    <source>
        <dbReference type="SMART" id="SM00824"/>
    </source>
</evidence>
<accession>A0ABW5GSC2</accession>
<evidence type="ECO:0000256" key="1">
    <source>
        <dbReference type="ARBA" id="ARBA00007169"/>
    </source>
</evidence>
<proteinExistence type="inferred from homology"/>
<protein>
    <submittedName>
        <fullName evidence="4">Thioesterase II family protein</fullName>
    </submittedName>
</protein>
<gene>
    <name evidence="4" type="ORF">ACFSYJ_34800</name>
</gene>
<dbReference type="SMART" id="SM00824">
    <property type="entry name" value="PKS_TE"/>
    <property type="match status" value="1"/>
</dbReference>
<organism evidence="4 5">
    <name type="scientific">Amycolatopsis samaneae</name>
    <dbReference type="NCBI Taxonomy" id="664691"/>
    <lineage>
        <taxon>Bacteria</taxon>
        <taxon>Bacillati</taxon>
        <taxon>Actinomycetota</taxon>
        <taxon>Actinomycetes</taxon>
        <taxon>Pseudonocardiales</taxon>
        <taxon>Pseudonocardiaceae</taxon>
        <taxon>Amycolatopsis</taxon>
    </lineage>
</organism>
<dbReference type="PANTHER" id="PTHR11487:SF0">
    <property type="entry name" value="S-ACYL FATTY ACID SYNTHASE THIOESTERASE, MEDIUM CHAIN"/>
    <property type="match status" value="1"/>
</dbReference>
<dbReference type="InterPro" id="IPR012223">
    <property type="entry name" value="TEII"/>
</dbReference>
<evidence type="ECO:0000313" key="4">
    <source>
        <dbReference type="EMBL" id="MFD2463829.1"/>
    </source>
</evidence>
<dbReference type="Proteomes" id="UP001597419">
    <property type="component" value="Unassembled WGS sequence"/>
</dbReference>
<keyword evidence="5" id="KW-1185">Reference proteome</keyword>
<dbReference type="SUPFAM" id="SSF53474">
    <property type="entry name" value="alpha/beta-Hydrolases"/>
    <property type="match status" value="1"/>
</dbReference>
<name>A0ABW5GSC2_9PSEU</name>
<comment type="similarity">
    <text evidence="1">Belongs to the thioesterase family.</text>
</comment>
<evidence type="ECO:0000256" key="2">
    <source>
        <dbReference type="ARBA" id="ARBA00022801"/>
    </source>
</evidence>
<reference evidence="5" key="1">
    <citation type="journal article" date="2019" name="Int. J. Syst. Evol. Microbiol.">
        <title>The Global Catalogue of Microorganisms (GCM) 10K type strain sequencing project: providing services to taxonomists for standard genome sequencing and annotation.</title>
        <authorList>
            <consortium name="The Broad Institute Genomics Platform"/>
            <consortium name="The Broad Institute Genome Sequencing Center for Infectious Disease"/>
            <person name="Wu L."/>
            <person name="Ma J."/>
        </authorList>
    </citation>
    <scope>NUCLEOTIDE SEQUENCE [LARGE SCALE GENOMIC DNA]</scope>
    <source>
        <strain evidence="5">CGMCC 4.7643</strain>
    </source>
</reference>
<keyword evidence="2" id="KW-0378">Hydrolase</keyword>
<dbReference type="PANTHER" id="PTHR11487">
    <property type="entry name" value="THIOESTERASE"/>
    <property type="match status" value="1"/>
</dbReference>
<dbReference type="Pfam" id="PF00975">
    <property type="entry name" value="Thioesterase"/>
    <property type="match status" value="1"/>
</dbReference>
<dbReference type="EMBL" id="JBHUKU010000022">
    <property type="protein sequence ID" value="MFD2463829.1"/>
    <property type="molecule type" value="Genomic_DNA"/>
</dbReference>
<dbReference type="Gene3D" id="3.40.50.1820">
    <property type="entry name" value="alpha/beta hydrolase"/>
    <property type="match status" value="1"/>
</dbReference>
<evidence type="ECO:0000313" key="5">
    <source>
        <dbReference type="Proteomes" id="UP001597419"/>
    </source>
</evidence>
<dbReference type="InterPro" id="IPR001031">
    <property type="entry name" value="Thioesterase"/>
</dbReference>
<dbReference type="InterPro" id="IPR020802">
    <property type="entry name" value="TesA-like"/>
</dbReference>
<dbReference type="InterPro" id="IPR029058">
    <property type="entry name" value="AB_hydrolase_fold"/>
</dbReference>
<dbReference type="RefSeq" id="WP_345386357.1">
    <property type="nucleotide sequence ID" value="NZ_BAABHG010000001.1"/>
</dbReference>
<sequence length="252" mass="26916">MAAVTDGDKWLRRFRPAAGTGPRLVCFPHAGGAASFYRGVAKRLAPAAEVLAVQYPGRQDRLSEPMIPDVQGMAERVAEILASTFDEPPALFGHSMGASVAFETARLLDKQGLGVSAVIVSGRRAPRSPLAHRPVGNDKELIAAAKALGGPGPEVLDHPEIAELVLPALRNDWHAAATYTYREGPDLTCPLVALSGDADPAVDLGQLDRWAEHTTGPYTRHVYPGDHFYLAEPEVEAEICRVLAETLTAAGR</sequence>
<comment type="caution">
    <text evidence="4">The sequence shown here is derived from an EMBL/GenBank/DDBJ whole genome shotgun (WGS) entry which is preliminary data.</text>
</comment>
<feature type="domain" description="Thioesterase TesA-like" evidence="3">
    <location>
        <begin position="25"/>
        <end position="247"/>
    </location>
</feature>